<feature type="non-terminal residue" evidence="1">
    <location>
        <position position="1"/>
    </location>
</feature>
<name>A0A382F3T5_9ZZZZ</name>
<protein>
    <recommendedName>
        <fullName evidence="2">Peptidase M6-like domain-containing protein</fullName>
    </recommendedName>
</protein>
<reference evidence="1" key="1">
    <citation type="submission" date="2018-05" db="EMBL/GenBank/DDBJ databases">
        <authorList>
            <person name="Lanie J.A."/>
            <person name="Ng W.-L."/>
            <person name="Kazmierczak K.M."/>
            <person name="Andrzejewski T.M."/>
            <person name="Davidsen T.M."/>
            <person name="Wayne K.J."/>
            <person name="Tettelin H."/>
            <person name="Glass J.I."/>
            <person name="Rusch D."/>
            <person name="Podicherti R."/>
            <person name="Tsui H.-C.T."/>
            <person name="Winkler M.E."/>
        </authorList>
    </citation>
    <scope>NUCLEOTIDE SEQUENCE</scope>
</reference>
<dbReference type="AlphaFoldDB" id="A0A382F3T5"/>
<dbReference type="EMBL" id="UINC01047869">
    <property type="protein sequence ID" value="SVB57686.1"/>
    <property type="molecule type" value="Genomic_DNA"/>
</dbReference>
<evidence type="ECO:0008006" key="2">
    <source>
        <dbReference type="Google" id="ProtNLM"/>
    </source>
</evidence>
<organism evidence="1">
    <name type="scientific">marine metagenome</name>
    <dbReference type="NCBI Taxonomy" id="408172"/>
    <lineage>
        <taxon>unclassified sequences</taxon>
        <taxon>metagenomes</taxon>
        <taxon>ecological metagenomes</taxon>
    </lineage>
</organism>
<gene>
    <name evidence="1" type="ORF">METZ01_LOCUS210540</name>
</gene>
<feature type="non-terminal residue" evidence="1">
    <location>
        <position position="537"/>
    </location>
</feature>
<evidence type="ECO:0000313" key="1">
    <source>
        <dbReference type="EMBL" id="SVB57686.1"/>
    </source>
</evidence>
<accession>A0A382F3T5</accession>
<sequence length="537" mass="59400">AVELKTRVLLIPESLPDRYKFAEPDFIRCGLGIIDDAEDNYDQLPADLQLELDNMQDDTGIQSSNRLTYFTPEGNVQINYQMTGTDGLTGGNAQDNDNSGYPDYVENMGQYIEDALALFINAGWINPLTCTSNTMFLVTIEYQEGTYGYVPGSSYHRIYMHKGLNDNQNKLTTSHELHHLVQHVYTSCDGDPGPSGSWYRECTSMWAEEVIYDELNGYNGYDQDFQNEPYRSLDYFESGGLYQYGSVLWNLYIHENFGDSAVKNIWETPISGTISAQNNYFTNNGSNFTDEFSKFSAWCYFTGYRSNGTYYEGEFEEASNITAAAITRSATGALVNYTPPTNKLPDHLGVNYVKLNRGSGAADNLLIQFDGDGNYNWNLKVFTHQGSFDDGFEIPVDLNGDGFTVLNNWSSYTAATVNPIVTSTTGSNANYILSLISINNLLMLNDIEFSVSGENSYPDPGETISVIITIANYGNTLSSVTGQIESNNSGITITDGATTFGEIGTNQELTNADDPFIIDISDDAEAGPAVFDITLSF</sequence>
<proteinExistence type="predicted"/>